<accession>A0AB36FRT1</accession>
<dbReference type="InterPro" id="IPR029062">
    <property type="entry name" value="Class_I_gatase-like"/>
</dbReference>
<gene>
    <name evidence="2" type="ORF">BFV95_2060</name>
</gene>
<feature type="chain" id="PRO_5044316773" description="DUF4350 domain-containing protein" evidence="1">
    <location>
        <begin position="19"/>
        <end position="317"/>
    </location>
</feature>
<sequence>MKLVNSLIVFGFAALLVACSDSSQQSDPDFRPKHRVAHFSSASSPLVLIDEAHNNFLTLSGRYKPFAQVLESDGFRVSSNDKAITESQLRQVDILVIANALDRNRQDWLPPYGEAFDDHEVEALKSWILNGGSLFLVADHTPFPKAIDNLALALGFQFINGHVGNATFSKVDHSLAEHATTYNKEISQNIGEKSQPLFLQSINNVSRDILQVRSFGGSAFKAPEKAISLLNLGNGITATEPKVPFQVNADTPKVPMSGWSQGAVIELGKGRVAVFSEGMMFSSQLVKSTGKAMGLRSVGAEQNEEFLLNIMRWLADS</sequence>
<evidence type="ECO:0000313" key="3">
    <source>
        <dbReference type="Proteomes" id="UP000095392"/>
    </source>
</evidence>
<evidence type="ECO:0000313" key="2">
    <source>
        <dbReference type="EMBL" id="OES32040.1"/>
    </source>
</evidence>
<comment type="caution">
    <text evidence="2">The sequence shown here is derived from an EMBL/GenBank/DDBJ whole genome shotgun (WGS) entry which is preliminary data.</text>
</comment>
<dbReference type="EMBL" id="MIPY01000012">
    <property type="protein sequence ID" value="OES32040.1"/>
    <property type="molecule type" value="Genomic_DNA"/>
</dbReference>
<proteinExistence type="predicted"/>
<evidence type="ECO:0000256" key="1">
    <source>
        <dbReference type="SAM" id="SignalP"/>
    </source>
</evidence>
<dbReference type="Proteomes" id="UP000095392">
    <property type="component" value="Unassembled WGS sequence"/>
</dbReference>
<organism evidence="2 3">
    <name type="scientific">Alteromonas macleodii</name>
    <name type="common">Pseudoalteromonas macleodii</name>
    <dbReference type="NCBI Taxonomy" id="28108"/>
    <lineage>
        <taxon>Bacteria</taxon>
        <taxon>Pseudomonadati</taxon>
        <taxon>Pseudomonadota</taxon>
        <taxon>Gammaproteobacteria</taxon>
        <taxon>Alteromonadales</taxon>
        <taxon>Alteromonadaceae</taxon>
        <taxon>Alteromonas/Salinimonas group</taxon>
        <taxon>Alteromonas</taxon>
    </lineage>
</organism>
<evidence type="ECO:0008006" key="4">
    <source>
        <dbReference type="Google" id="ProtNLM"/>
    </source>
</evidence>
<feature type="signal peptide" evidence="1">
    <location>
        <begin position="1"/>
        <end position="18"/>
    </location>
</feature>
<name>A0AB36FRT1_ALTMA</name>
<reference evidence="2 3" key="1">
    <citation type="submission" date="2016-09" db="EMBL/GenBank/DDBJ databases">
        <title>Draft Genome Sequence of four Alteromonas macleodii strains isolated from copper coupons and grown long-term at elevated copper levels.</title>
        <authorList>
            <person name="Cusick K."/>
            <person name="Dale J."/>
            <person name="Little B."/>
            <person name="Biffinger J."/>
        </authorList>
    </citation>
    <scope>NUCLEOTIDE SEQUENCE [LARGE SCALE GENOMIC DNA]</scope>
    <source>
        <strain evidence="2 3">KCP01</strain>
    </source>
</reference>
<dbReference type="RefSeq" id="WP_069944344.1">
    <property type="nucleotide sequence ID" value="NZ_MIPW01000010.1"/>
</dbReference>
<dbReference type="SUPFAM" id="SSF52317">
    <property type="entry name" value="Class I glutamine amidotransferase-like"/>
    <property type="match status" value="1"/>
</dbReference>
<keyword evidence="3" id="KW-1185">Reference proteome</keyword>
<protein>
    <recommendedName>
        <fullName evidence="4">DUF4350 domain-containing protein</fullName>
    </recommendedName>
</protein>
<keyword evidence="1" id="KW-0732">Signal</keyword>
<dbReference type="AlphaFoldDB" id="A0AB36FRT1"/>
<dbReference type="PROSITE" id="PS51257">
    <property type="entry name" value="PROKAR_LIPOPROTEIN"/>
    <property type="match status" value="1"/>
</dbReference>